<keyword evidence="3" id="KW-1185">Reference proteome</keyword>
<proteinExistence type="predicted"/>
<organism evidence="2 3">
    <name type="scientific">Drechslerella dactyloides</name>
    <name type="common">Nematode-trapping fungus</name>
    <name type="synonym">Arthrobotrys dactyloides</name>
    <dbReference type="NCBI Taxonomy" id="74499"/>
    <lineage>
        <taxon>Eukaryota</taxon>
        <taxon>Fungi</taxon>
        <taxon>Dikarya</taxon>
        <taxon>Ascomycota</taxon>
        <taxon>Pezizomycotina</taxon>
        <taxon>Orbiliomycetes</taxon>
        <taxon>Orbiliales</taxon>
        <taxon>Orbiliaceae</taxon>
        <taxon>Drechslerella</taxon>
    </lineage>
</organism>
<dbReference type="EMBL" id="JAQGDS010000008">
    <property type="protein sequence ID" value="KAJ6258780.1"/>
    <property type="molecule type" value="Genomic_DNA"/>
</dbReference>
<evidence type="ECO:0000256" key="1">
    <source>
        <dbReference type="SAM" id="MobiDB-lite"/>
    </source>
</evidence>
<name>A0AAD6IWC3_DREDA</name>
<comment type="caution">
    <text evidence="2">The sequence shown here is derived from an EMBL/GenBank/DDBJ whole genome shotgun (WGS) entry which is preliminary data.</text>
</comment>
<feature type="compositionally biased region" description="Basic and acidic residues" evidence="1">
    <location>
        <begin position="331"/>
        <end position="357"/>
    </location>
</feature>
<dbReference type="Proteomes" id="UP001221413">
    <property type="component" value="Unassembled WGS sequence"/>
</dbReference>
<sequence length="498" mass="58491">MERDGKIYLGEHPELRARYPDLYRVQEARFARLPNREEDWEDCHVPKAARRPPRKKACKGAIPPRRVKSLTDARKARRRIYYPVYPTLKPFPFCTHQPLYAEGSDWPLCLPRVPIFKVNLIRFHSNINNMDPIPPQKPGILCHPTLIALPQPIYTVVQRIRSLAVRGLYNACLEDATTAADNIPDEKLPRLQKSYLWAIAAHAAQFSTDIDEDDRIRTIEKYSGLAVCFFLDDRSLPRRYQEYYGEIKARAHYWGEIHHLRILRPGMELRELMVRINHERFRRLFREFSFAEECNKVFKVATKVLEQRKKEKSKGKRLSRFFRGIFGKSGGKDKDTAADKENKRNEHLARIEKETILKQKAKKAKEAKRDKQKKSTKGETKKGKESMTDNHISTLEQQKNKHRQKIEAQLDSTLRELLPDEPEPQRQRRLTRKDIYTYHKSSAKKAIRNWQKREIKVEQAKAEKEALAANPCRVLIKWTPPLFPIPPIEKSARAWLRV</sequence>
<gene>
    <name evidence="2" type="ORF">Dda_6833</name>
</gene>
<feature type="compositionally biased region" description="Basic and acidic residues" evidence="1">
    <location>
        <begin position="376"/>
        <end position="388"/>
    </location>
</feature>
<accession>A0AAD6IWC3</accession>
<feature type="region of interest" description="Disordered" evidence="1">
    <location>
        <begin position="331"/>
        <end position="402"/>
    </location>
</feature>
<feature type="compositionally biased region" description="Basic residues" evidence="1">
    <location>
        <begin position="359"/>
        <end position="375"/>
    </location>
</feature>
<evidence type="ECO:0000313" key="3">
    <source>
        <dbReference type="Proteomes" id="UP001221413"/>
    </source>
</evidence>
<evidence type="ECO:0000313" key="2">
    <source>
        <dbReference type="EMBL" id="KAJ6258780.1"/>
    </source>
</evidence>
<protein>
    <submittedName>
        <fullName evidence="2">Uncharacterized protein</fullName>
    </submittedName>
</protein>
<dbReference type="AlphaFoldDB" id="A0AAD6IWC3"/>
<reference evidence="2" key="1">
    <citation type="submission" date="2023-01" db="EMBL/GenBank/DDBJ databases">
        <title>The chitinases involved in constricting ring structure development in the nematode-trapping fungus Drechslerella dactyloides.</title>
        <authorList>
            <person name="Wang R."/>
            <person name="Zhang L."/>
            <person name="Tang P."/>
            <person name="Li S."/>
            <person name="Liang L."/>
        </authorList>
    </citation>
    <scope>NUCLEOTIDE SEQUENCE</scope>
    <source>
        <strain evidence="2">YMF1.00031</strain>
    </source>
</reference>